<keyword evidence="3" id="KW-1185">Reference proteome</keyword>
<comment type="caution">
    <text evidence="2">The sequence shown here is derived from an EMBL/GenBank/DDBJ whole genome shotgun (WGS) entry which is preliminary data.</text>
</comment>
<evidence type="ECO:0000256" key="1">
    <source>
        <dbReference type="SAM" id="MobiDB-lite"/>
    </source>
</evidence>
<dbReference type="Proteomes" id="UP001358586">
    <property type="component" value="Chromosome 13"/>
</dbReference>
<feature type="region of interest" description="Disordered" evidence="1">
    <location>
        <begin position="24"/>
        <end position="61"/>
    </location>
</feature>
<reference evidence="2 3" key="1">
    <citation type="submission" date="2023-03" db="EMBL/GenBank/DDBJ databases">
        <title>WGS of Gossypium arboreum.</title>
        <authorList>
            <person name="Yu D."/>
        </authorList>
    </citation>
    <scope>NUCLEOTIDE SEQUENCE [LARGE SCALE GENOMIC DNA]</scope>
    <source>
        <tissue evidence="2">Leaf</tissue>
    </source>
</reference>
<feature type="compositionally biased region" description="Basic and acidic residues" evidence="1">
    <location>
        <begin position="35"/>
        <end position="61"/>
    </location>
</feature>
<name>A0ABR0MIZ5_GOSAR</name>
<evidence type="ECO:0000313" key="2">
    <source>
        <dbReference type="EMBL" id="KAK5772279.1"/>
    </source>
</evidence>
<organism evidence="2 3">
    <name type="scientific">Gossypium arboreum</name>
    <name type="common">Tree cotton</name>
    <name type="synonym">Gossypium nanking</name>
    <dbReference type="NCBI Taxonomy" id="29729"/>
    <lineage>
        <taxon>Eukaryota</taxon>
        <taxon>Viridiplantae</taxon>
        <taxon>Streptophyta</taxon>
        <taxon>Embryophyta</taxon>
        <taxon>Tracheophyta</taxon>
        <taxon>Spermatophyta</taxon>
        <taxon>Magnoliopsida</taxon>
        <taxon>eudicotyledons</taxon>
        <taxon>Gunneridae</taxon>
        <taxon>Pentapetalae</taxon>
        <taxon>rosids</taxon>
        <taxon>malvids</taxon>
        <taxon>Malvales</taxon>
        <taxon>Malvaceae</taxon>
        <taxon>Malvoideae</taxon>
        <taxon>Gossypium</taxon>
    </lineage>
</organism>
<gene>
    <name evidence="2" type="ORF">PVK06_048560</name>
</gene>
<dbReference type="EMBL" id="JARKNE010000013">
    <property type="protein sequence ID" value="KAK5772279.1"/>
    <property type="molecule type" value="Genomic_DNA"/>
</dbReference>
<protein>
    <submittedName>
        <fullName evidence="2">Uncharacterized protein</fullName>
    </submittedName>
</protein>
<proteinExistence type="predicted"/>
<accession>A0ABR0MIZ5</accession>
<evidence type="ECO:0000313" key="3">
    <source>
        <dbReference type="Proteomes" id="UP001358586"/>
    </source>
</evidence>
<sequence>MRTRIRLETDLDEDSNDTIQRATLMRAHQSSSQKNGEETRSTSELDDKTCHNHKTVEKKTDSGLRMDHIRGQFIIEADIFNLVGVWVRFFEMPIEYYFVIIFITNRAKHWGLSLERIVTQCRKQE</sequence>